<protein>
    <submittedName>
        <fullName evidence="1">Uncharacterized protein</fullName>
    </submittedName>
</protein>
<sequence length="187" mass="21318">MQQLAYHLDQLSGVSHATKALLYQQLIHQPELLEVPDQVPIAALSIKHWQRLCAQKEALATETEQLFREWARLGVEVIQWTDRFIYPAAWKQQPGTTAPFQFLVRGAVDLLRQRPLAFLPGSSAEKEGLSKTTFLKKARLFGLSACFLMPMGTLNSFYQLRKLPHSPVCCSCQASSWPQHVLFMRRP</sequence>
<reference evidence="1 2" key="1">
    <citation type="submission" date="2012-05" db="EMBL/GenBank/DDBJ databases">
        <title>Genome sequence of Nitritalea halalkaliphila LW7.</title>
        <authorList>
            <person name="Jangir P.K."/>
            <person name="Singh A."/>
            <person name="Shivaji S."/>
            <person name="Sharma R."/>
        </authorList>
    </citation>
    <scope>NUCLEOTIDE SEQUENCE [LARGE SCALE GENOMIC DNA]</scope>
    <source>
        <strain evidence="1 2">LW7</strain>
    </source>
</reference>
<dbReference type="RefSeq" id="WP_009053524.1">
    <property type="nucleotide sequence ID" value="NZ_AJYA01000005.1"/>
</dbReference>
<evidence type="ECO:0000313" key="1">
    <source>
        <dbReference type="EMBL" id="EIM78522.1"/>
    </source>
</evidence>
<evidence type="ECO:0000313" key="2">
    <source>
        <dbReference type="Proteomes" id="UP000005551"/>
    </source>
</evidence>
<dbReference type="STRING" id="1189621.A3SI_03293"/>
<comment type="caution">
    <text evidence="1">The sequence shown here is derived from an EMBL/GenBank/DDBJ whole genome shotgun (WGS) entry which is preliminary data.</text>
</comment>
<keyword evidence="2" id="KW-1185">Reference proteome</keyword>
<gene>
    <name evidence="1" type="ORF">A3SI_03293</name>
</gene>
<proteinExistence type="predicted"/>
<dbReference type="Proteomes" id="UP000005551">
    <property type="component" value="Unassembled WGS sequence"/>
</dbReference>
<organism evidence="1 2">
    <name type="scientific">Nitritalea halalkaliphila LW7</name>
    <dbReference type="NCBI Taxonomy" id="1189621"/>
    <lineage>
        <taxon>Bacteria</taxon>
        <taxon>Pseudomonadati</taxon>
        <taxon>Bacteroidota</taxon>
        <taxon>Cytophagia</taxon>
        <taxon>Cytophagales</taxon>
        <taxon>Cyclobacteriaceae</taxon>
        <taxon>Nitritalea</taxon>
    </lineage>
</organism>
<dbReference type="AlphaFoldDB" id="I5C9M0"/>
<accession>I5C9M0</accession>
<dbReference type="EMBL" id="AJYA01000005">
    <property type="protein sequence ID" value="EIM78522.1"/>
    <property type="molecule type" value="Genomic_DNA"/>
</dbReference>
<name>I5C9M0_9BACT</name>